<feature type="domain" description="DUF3071" evidence="2">
    <location>
        <begin position="3"/>
        <end position="83"/>
    </location>
</feature>
<feature type="compositionally biased region" description="Basic and acidic residues" evidence="1">
    <location>
        <begin position="153"/>
        <end position="163"/>
    </location>
</feature>
<feature type="compositionally biased region" description="Basic and acidic residues" evidence="1">
    <location>
        <begin position="249"/>
        <end position="259"/>
    </location>
</feature>
<sequence>MLERYESPVLAERSYIADLARGTRIGRESDSPVLGELVTDRLAGRGVDPEAVRWDAWRELDQPWMVAADYRVDDRNVRAQWAFDHTARAVTALDDESRWLTETELLDVPIPKRHLSAVRDAKDEAAPLDQARPAMPAPLETEPTPTELLLEDLETRRGTRDSVDADDLDDHDDDGGFEGFGPAVQRQRQADVGFTSPPAGSMGHPAGSARRPQAQSTAPSAATSEEPESSAPERKSSRRSGRSSVPSLGRDRFWGEERLTLPAGVHSAVASARDSSSSRP</sequence>
<organism evidence="3 4">
    <name type="scientific">Demequina litorisediminis</name>
    <dbReference type="NCBI Taxonomy" id="1849022"/>
    <lineage>
        <taxon>Bacteria</taxon>
        <taxon>Bacillati</taxon>
        <taxon>Actinomycetota</taxon>
        <taxon>Actinomycetes</taxon>
        <taxon>Micrococcales</taxon>
        <taxon>Demequinaceae</taxon>
        <taxon>Demequina</taxon>
    </lineage>
</organism>
<feature type="compositionally biased region" description="Low complexity" evidence="1">
    <location>
        <begin position="267"/>
        <end position="280"/>
    </location>
</feature>
<comment type="caution">
    <text evidence="3">The sequence shown here is derived from an EMBL/GenBank/DDBJ whole genome shotgun (WGS) entry which is preliminary data.</text>
</comment>
<feature type="compositionally biased region" description="Low complexity" evidence="1">
    <location>
        <begin position="138"/>
        <end position="148"/>
    </location>
</feature>
<protein>
    <recommendedName>
        <fullName evidence="2">DUF3071 domain-containing protein</fullName>
    </recommendedName>
</protein>
<gene>
    <name evidence="3" type="ORF">GCM10025876_01310</name>
</gene>
<evidence type="ECO:0000313" key="4">
    <source>
        <dbReference type="Proteomes" id="UP001157125"/>
    </source>
</evidence>
<proteinExistence type="predicted"/>
<feature type="region of interest" description="Disordered" evidence="1">
    <location>
        <begin position="121"/>
        <end position="280"/>
    </location>
</feature>
<dbReference type="Pfam" id="PF11268">
    <property type="entry name" value="DUF3071"/>
    <property type="match status" value="1"/>
</dbReference>
<reference evidence="4" key="1">
    <citation type="journal article" date="2019" name="Int. J. Syst. Evol. Microbiol.">
        <title>The Global Catalogue of Microorganisms (GCM) 10K type strain sequencing project: providing services to taxonomists for standard genome sequencing and annotation.</title>
        <authorList>
            <consortium name="The Broad Institute Genomics Platform"/>
            <consortium name="The Broad Institute Genome Sequencing Center for Infectious Disease"/>
            <person name="Wu L."/>
            <person name="Ma J."/>
        </authorList>
    </citation>
    <scope>NUCLEOTIDE SEQUENCE [LARGE SCALE GENOMIC DNA]</scope>
    <source>
        <strain evidence="4">NBRC 112299</strain>
    </source>
</reference>
<evidence type="ECO:0000256" key="1">
    <source>
        <dbReference type="SAM" id="MobiDB-lite"/>
    </source>
</evidence>
<dbReference type="InterPro" id="IPR021421">
    <property type="entry name" value="DUF3071"/>
</dbReference>
<feature type="compositionally biased region" description="Low complexity" evidence="1">
    <location>
        <begin position="211"/>
        <end position="224"/>
    </location>
</feature>
<dbReference type="InterPro" id="IPR047682">
    <property type="entry name" value="SepH-like"/>
</dbReference>
<name>A0ABQ6I7X4_9MICO</name>
<dbReference type="Proteomes" id="UP001157125">
    <property type="component" value="Unassembled WGS sequence"/>
</dbReference>
<dbReference type="NCBIfam" id="NF040712">
    <property type="entry name" value="SepH"/>
    <property type="match status" value="1"/>
</dbReference>
<dbReference type="EMBL" id="BSUN01000001">
    <property type="protein sequence ID" value="GMA33927.1"/>
    <property type="molecule type" value="Genomic_DNA"/>
</dbReference>
<feature type="compositionally biased region" description="Acidic residues" evidence="1">
    <location>
        <begin position="164"/>
        <end position="176"/>
    </location>
</feature>
<evidence type="ECO:0000313" key="3">
    <source>
        <dbReference type="EMBL" id="GMA33927.1"/>
    </source>
</evidence>
<accession>A0ABQ6I7X4</accession>
<evidence type="ECO:0000259" key="2">
    <source>
        <dbReference type="Pfam" id="PF11268"/>
    </source>
</evidence>
<keyword evidence="4" id="KW-1185">Reference proteome</keyword>